<feature type="transmembrane region" description="Helical" evidence="2">
    <location>
        <begin position="60"/>
        <end position="80"/>
    </location>
</feature>
<feature type="region of interest" description="Disordered" evidence="1">
    <location>
        <begin position="195"/>
        <end position="228"/>
    </location>
</feature>
<dbReference type="Proteomes" id="UP000298216">
    <property type="component" value="Unassembled WGS sequence"/>
</dbReference>
<keyword evidence="2" id="KW-0472">Membrane</keyword>
<evidence type="ECO:0000313" key="4">
    <source>
        <dbReference type="Proteomes" id="UP000298216"/>
    </source>
</evidence>
<sequence>MSEKNDALVYGFKPDAWERLPEWLQTFVTESNERNAHAHHSAHRHASQTLQDQAWKASDFVLKTLVTVQGGSLVAILAFLGSLTQRRSQLDVAPLLASLGGLGLGLLFAIAAAFCAYFVAVYYAAGHDRRETSFSHPFVQTTPEGEAHDRIGETFRLWGIGFAVASLVSAVIGIAAFGLFTVKALTAPERVAHTSPMETVSAPQIAEKPAVREDARALNSEASRPKDR</sequence>
<name>A0A4Y9RY79_9CAUL</name>
<dbReference type="RefSeq" id="WP_135193510.1">
    <property type="nucleotide sequence ID" value="NZ_SPVH01000002.1"/>
</dbReference>
<dbReference type="EMBL" id="SPVH01000002">
    <property type="protein sequence ID" value="TFW14120.1"/>
    <property type="molecule type" value="Genomic_DNA"/>
</dbReference>
<dbReference type="AlphaFoldDB" id="A0A4Y9RY79"/>
<organism evidence="3 4">
    <name type="scientific">Brevundimonas intermedia</name>
    <dbReference type="NCBI Taxonomy" id="74315"/>
    <lineage>
        <taxon>Bacteria</taxon>
        <taxon>Pseudomonadati</taxon>
        <taxon>Pseudomonadota</taxon>
        <taxon>Alphaproteobacteria</taxon>
        <taxon>Caulobacterales</taxon>
        <taxon>Caulobacteraceae</taxon>
        <taxon>Brevundimonas</taxon>
    </lineage>
</organism>
<feature type="transmembrane region" description="Helical" evidence="2">
    <location>
        <begin position="92"/>
        <end position="125"/>
    </location>
</feature>
<accession>A0A4Y9RY79</accession>
<evidence type="ECO:0000313" key="3">
    <source>
        <dbReference type="EMBL" id="TFW14120.1"/>
    </source>
</evidence>
<proteinExistence type="predicted"/>
<evidence type="ECO:0000256" key="1">
    <source>
        <dbReference type="SAM" id="MobiDB-lite"/>
    </source>
</evidence>
<keyword evidence="2" id="KW-0812">Transmembrane</keyword>
<evidence type="ECO:0000256" key="2">
    <source>
        <dbReference type="SAM" id="Phobius"/>
    </source>
</evidence>
<feature type="transmembrane region" description="Helical" evidence="2">
    <location>
        <begin position="157"/>
        <end position="180"/>
    </location>
</feature>
<reference evidence="3 4" key="1">
    <citation type="submission" date="2019-03" db="EMBL/GenBank/DDBJ databases">
        <title>Draft genome of Brevundimonas sp. a heavy metal resistant soil bacteria.</title>
        <authorList>
            <person name="Soto J."/>
        </authorList>
    </citation>
    <scope>NUCLEOTIDE SEQUENCE [LARGE SCALE GENOMIC DNA]</scope>
    <source>
        <strain evidence="3 4">B-10</strain>
    </source>
</reference>
<comment type="caution">
    <text evidence="3">The sequence shown here is derived from an EMBL/GenBank/DDBJ whole genome shotgun (WGS) entry which is preliminary data.</text>
</comment>
<keyword evidence="4" id="KW-1185">Reference proteome</keyword>
<keyword evidence="2" id="KW-1133">Transmembrane helix</keyword>
<gene>
    <name evidence="3" type="ORF">EGY25_02625</name>
</gene>
<protein>
    <submittedName>
        <fullName evidence="3">Uncharacterized protein</fullName>
    </submittedName>
</protein>